<dbReference type="OrthoDB" id="9795150at2"/>
<dbReference type="InterPro" id="IPR050375">
    <property type="entry name" value="MFS_TsgA-like"/>
</dbReference>
<dbReference type="SUPFAM" id="SSF103473">
    <property type="entry name" value="MFS general substrate transporter"/>
    <property type="match status" value="1"/>
</dbReference>
<feature type="transmembrane region" description="Helical" evidence="6">
    <location>
        <begin position="276"/>
        <end position="295"/>
    </location>
</feature>
<evidence type="ECO:0000313" key="7">
    <source>
        <dbReference type="EMBL" id="ABG58924.1"/>
    </source>
</evidence>
<evidence type="ECO:0000256" key="2">
    <source>
        <dbReference type="ARBA" id="ARBA00022475"/>
    </source>
</evidence>
<feature type="transmembrane region" description="Helical" evidence="6">
    <location>
        <begin position="396"/>
        <end position="414"/>
    </location>
</feature>
<feature type="transmembrane region" description="Helical" evidence="6">
    <location>
        <begin position="22"/>
        <end position="42"/>
    </location>
</feature>
<feature type="transmembrane region" description="Helical" evidence="6">
    <location>
        <begin position="156"/>
        <end position="176"/>
    </location>
</feature>
<dbReference type="CDD" id="cd17394">
    <property type="entry name" value="MFS_FucP_like"/>
    <property type="match status" value="1"/>
</dbReference>
<dbReference type="RefSeq" id="WP_011585041.1">
    <property type="nucleotide sequence ID" value="NC_008255.1"/>
</dbReference>
<evidence type="ECO:0000256" key="6">
    <source>
        <dbReference type="SAM" id="Phobius"/>
    </source>
</evidence>
<keyword evidence="8" id="KW-1185">Reference proteome</keyword>
<comment type="subcellular location">
    <subcellularLocation>
        <location evidence="1">Cell inner membrane</location>
        <topology evidence="1">Multi-pass membrane protein</topology>
    </subcellularLocation>
</comment>
<keyword evidence="5 6" id="KW-0472">Membrane</keyword>
<evidence type="ECO:0000313" key="8">
    <source>
        <dbReference type="Proteomes" id="UP000001822"/>
    </source>
</evidence>
<dbReference type="Proteomes" id="UP000001822">
    <property type="component" value="Chromosome"/>
</dbReference>
<gene>
    <name evidence="7" type="primary">gluP</name>
    <name evidence="7" type="ordered locus">CHU_1656</name>
</gene>
<evidence type="ECO:0000256" key="5">
    <source>
        <dbReference type="ARBA" id="ARBA00023136"/>
    </source>
</evidence>
<dbReference type="GO" id="GO:0005886">
    <property type="term" value="C:plasma membrane"/>
    <property type="evidence" value="ECO:0007669"/>
    <property type="project" value="UniProtKB-SubCell"/>
</dbReference>
<dbReference type="Pfam" id="PF07690">
    <property type="entry name" value="MFS_1"/>
    <property type="match status" value="1"/>
</dbReference>
<feature type="transmembrane region" description="Helical" evidence="6">
    <location>
        <begin position="62"/>
        <end position="82"/>
    </location>
</feature>
<sequence>MAGGNAPVNYSSSSPLDPNTKYTSAIALMATLFFIIGFITVLNDVLIPIMKNVFVFKDNENWKLLLIQFSFFMAYGLLSIPGGNLIKRIGYKKGTICSLFIVAFGLLLFYPASEYASYGLFLLALFIVGSGFAILQVAINPYLIALGSPETGAARLNLGGALNSTATAIGPIFGSFYLLNECLMSETETLSTTRTLYVAIALLIITIATLMIFMKLPKLSIENDKDEVLSGSIFEFSHLIFGAGAIFFYVGAEVVIGSLLVVYLKSDIMGNIPEKFAASLVAYYWAGAMIGRFMGSKITQKISPNKALSFVAVVAFALIFLSMTDFMISNSVTVPVINMGEDCSTLEFYFNFKSLTVPLAAICLILIGLFNAIMWPSIFSLGIARLGKYTSKGSGLMVTMVAGGALVSLLQGILADQVGYRYSFTLCLVCYAYIIFFAMKGYKPHKVADNETGEILSA</sequence>
<dbReference type="GO" id="GO:0022857">
    <property type="term" value="F:transmembrane transporter activity"/>
    <property type="evidence" value="ECO:0007669"/>
    <property type="project" value="InterPro"/>
</dbReference>
<feature type="transmembrane region" description="Helical" evidence="6">
    <location>
        <begin position="196"/>
        <end position="216"/>
    </location>
</feature>
<reference evidence="7 8" key="1">
    <citation type="journal article" date="2007" name="Appl. Environ. Microbiol.">
        <title>Genome sequence of the cellulolytic gliding bacterium Cytophaga hutchinsonii.</title>
        <authorList>
            <person name="Xie G."/>
            <person name="Bruce D.C."/>
            <person name="Challacombe J.F."/>
            <person name="Chertkov O."/>
            <person name="Detter J.C."/>
            <person name="Gilna P."/>
            <person name="Han C.S."/>
            <person name="Lucas S."/>
            <person name="Misra M."/>
            <person name="Myers G.L."/>
            <person name="Richardson P."/>
            <person name="Tapia R."/>
            <person name="Thayer N."/>
            <person name="Thompson L.S."/>
            <person name="Brettin T.S."/>
            <person name="Henrissat B."/>
            <person name="Wilson D.B."/>
            <person name="McBride M.J."/>
        </authorList>
    </citation>
    <scope>NUCLEOTIDE SEQUENCE [LARGE SCALE GENOMIC DNA]</scope>
    <source>
        <strain evidence="8">ATCC 33406 / DSM 1761 / CIP 103989 / NBRC 15051 / NCIMB 9469 / D465</strain>
    </source>
</reference>
<dbReference type="Gene3D" id="1.20.1250.20">
    <property type="entry name" value="MFS general substrate transporter like domains"/>
    <property type="match status" value="2"/>
</dbReference>
<feature type="transmembrane region" description="Helical" evidence="6">
    <location>
        <begin position="307"/>
        <end position="328"/>
    </location>
</feature>
<dbReference type="PANTHER" id="PTHR43702">
    <property type="entry name" value="L-FUCOSE-PROTON SYMPORTER"/>
    <property type="match status" value="1"/>
</dbReference>
<dbReference type="KEGG" id="chu:CHU_1656"/>
<accession>A0A6N4SRD2</accession>
<feature type="transmembrane region" description="Helical" evidence="6">
    <location>
        <begin position="118"/>
        <end position="144"/>
    </location>
</feature>
<evidence type="ECO:0000256" key="4">
    <source>
        <dbReference type="ARBA" id="ARBA00022989"/>
    </source>
</evidence>
<feature type="transmembrane region" description="Helical" evidence="6">
    <location>
        <begin position="359"/>
        <end position="384"/>
    </location>
</feature>
<feature type="transmembrane region" description="Helical" evidence="6">
    <location>
        <begin position="236"/>
        <end position="264"/>
    </location>
</feature>
<protein>
    <submittedName>
        <fullName evidence="7">Glucose/galactose transporter</fullName>
    </submittedName>
</protein>
<dbReference type="InterPro" id="IPR011701">
    <property type="entry name" value="MFS"/>
</dbReference>
<feature type="transmembrane region" description="Helical" evidence="6">
    <location>
        <begin position="94"/>
        <end position="112"/>
    </location>
</feature>
<dbReference type="InterPro" id="IPR036259">
    <property type="entry name" value="MFS_trans_sf"/>
</dbReference>
<evidence type="ECO:0000256" key="3">
    <source>
        <dbReference type="ARBA" id="ARBA00022692"/>
    </source>
</evidence>
<dbReference type="PANTHER" id="PTHR43702:SF3">
    <property type="entry name" value="PROTEIN TSGA"/>
    <property type="match status" value="1"/>
</dbReference>
<feature type="transmembrane region" description="Helical" evidence="6">
    <location>
        <begin position="420"/>
        <end position="439"/>
    </location>
</feature>
<keyword evidence="3 6" id="KW-0812">Transmembrane</keyword>
<evidence type="ECO:0000256" key="1">
    <source>
        <dbReference type="ARBA" id="ARBA00004429"/>
    </source>
</evidence>
<keyword evidence="4 6" id="KW-1133">Transmembrane helix</keyword>
<organism evidence="7 8">
    <name type="scientific">Cytophaga hutchinsonii (strain ATCC 33406 / DSM 1761 / CIP 103989 / NBRC 15051 / NCIMB 9469 / D465)</name>
    <dbReference type="NCBI Taxonomy" id="269798"/>
    <lineage>
        <taxon>Bacteria</taxon>
        <taxon>Pseudomonadati</taxon>
        <taxon>Bacteroidota</taxon>
        <taxon>Cytophagia</taxon>
        <taxon>Cytophagales</taxon>
        <taxon>Cytophagaceae</taxon>
        <taxon>Cytophaga</taxon>
    </lineage>
</organism>
<proteinExistence type="predicted"/>
<dbReference type="AlphaFoldDB" id="A0A6N4SRD2"/>
<keyword evidence="2" id="KW-1003">Cell membrane</keyword>
<dbReference type="EMBL" id="CP000383">
    <property type="protein sequence ID" value="ABG58924.1"/>
    <property type="molecule type" value="Genomic_DNA"/>
</dbReference>
<name>A0A6N4SRD2_CYTH3</name>